<dbReference type="PANTHER" id="PTHR43220">
    <property type="match status" value="1"/>
</dbReference>
<keyword evidence="10" id="KW-1185">Reference proteome</keyword>
<accession>A0ABD6EEG7</accession>
<dbReference type="AlphaFoldDB" id="A0ABD6EEG7"/>
<organism evidence="9 10">
    <name type="scientific">Gnathostoma spinigerum</name>
    <dbReference type="NCBI Taxonomy" id="75299"/>
    <lineage>
        <taxon>Eukaryota</taxon>
        <taxon>Metazoa</taxon>
        <taxon>Ecdysozoa</taxon>
        <taxon>Nematoda</taxon>
        <taxon>Chromadorea</taxon>
        <taxon>Rhabditida</taxon>
        <taxon>Spirurina</taxon>
        <taxon>Gnathostomatomorpha</taxon>
        <taxon>Gnathostomatoidea</taxon>
        <taxon>Gnathostomatidae</taxon>
        <taxon>Gnathostoma</taxon>
    </lineage>
</organism>
<evidence type="ECO:0000256" key="5">
    <source>
        <dbReference type="ARBA" id="ARBA00023136"/>
    </source>
</evidence>
<feature type="transmembrane region" description="Helical" evidence="7">
    <location>
        <begin position="150"/>
        <end position="168"/>
    </location>
</feature>
<sequence length="245" mass="28085">MIIRLFVLLITFFLSTLFLFLFWVNRPALENGEEGGDTLLFPRNLEQLQMVAEYFVKHREQHFTYLLTLFSMLYLYKQTFAIPGSFLMNILAGALFGPWQAFLLVCPLSMIGASLCYLLSKCVAKPLVDRFFSKQVSVLRNAVKENNARLFYFLISARVFPLTPHWLLNICSPFVHIPILKFAASVLFGVAPYNFLCVQAGGVLGKINSISQIFDWSTLLKLIFVSLIIFVIGIRRPKRYSVQTF</sequence>
<evidence type="ECO:0000256" key="7">
    <source>
        <dbReference type="SAM" id="Phobius"/>
    </source>
</evidence>
<keyword evidence="5 7" id="KW-0472">Membrane</keyword>
<evidence type="ECO:0000313" key="10">
    <source>
        <dbReference type="Proteomes" id="UP001608902"/>
    </source>
</evidence>
<dbReference type="PANTHER" id="PTHR43220:SF21">
    <property type="entry name" value="TRANSMEMBRANE PROTEIN 41A"/>
    <property type="match status" value="1"/>
</dbReference>
<protein>
    <recommendedName>
        <fullName evidence="8">VTT domain-containing protein</fullName>
    </recommendedName>
</protein>
<feature type="domain" description="VTT" evidence="8">
    <location>
        <begin position="82"/>
        <end position="201"/>
    </location>
</feature>
<comment type="caution">
    <text evidence="9">The sequence shown here is derived from an EMBL/GenBank/DDBJ whole genome shotgun (WGS) entry which is preliminary data.</text>
</comment>
<proteinExistence type="inferred from homology"/>
<evidence type="ECO:0000256" key="4">
    <source>
        <dbReference type="ARBA" id="ARBA00022989"/>
    </source>
</evidence>
<dbReference type="InterPro" id="IPR032816">
    <property type="entry name" value="VTT_dom"/>
</dbReference>
<evidence type="ECO:0000313" key="9">
    <source>
        <dbReference type="EMBL" id="MFH4978348.1"/>
    </source>
</evidence>
<reference evidence="9 10" key="1">
    <citation type="submission" date="2024-08" db="EMBL/GenBank/DDBJ databases">
        <title>Gnathostoma spinigerum genome.</title>
        <authorList>
            <person name="Gonzalez-Bertolin B."/>
            <person name="Monzon S."/>
            <person name="Zaballos A."/>
            <person name="Jimenez P."/>
            <person name="Dekumyoy P."/>
            <person name="Varona S."/>
            <person name="Cuesta I."/>
            <person name="Sumanam S."/>
            <person name="Adisakwattana P."/>
            <person name="Gasser R.B."/>
            <person name="Hernandez-Gonzalez A."/>
            <person name="Young N.D."/>
            <person name="Perteguer M.J."/>
        </authorList>
    </citation>
    <scope>NUCLEOTIDE SEQUENCE [LARGE SCALE GENOMIC DNA]</scope>
    <source>
        <strain evidence="9">AL3</strain>
        <tissue evidence="9">Liver</tissue>
    </source>
</reference>
<keyword evidence="2 7" id="KW-0812">Transmembrane</keyword>
<dbReference type="InterPro" id="IPR045014">
    <property type="entry name" value="TM41A/B"/>
</dbReference>
<dbReference type="Proteomes" id="UP001608902">
    <property type="component" value="Unassembled WGS sequence"/>
</dbReference>
<feature type="transmembrane region" description="Helical" evidence="7">
    <location>
        <begin position="213"/>
        <end position="234"/>
    </location>
</feature>
<gene>
    <name evidence="9" type="ORF">AB6A40_005057</name>
</gene>
<dbReference type="GO" id="GO:0016020">
    <property type="term" value="C:membrane"/>
    <property type="evidence" value="ECO:0007669"/>
    <property type="project" value="UniProtKB-SubCell"/>
</dbReference>
<evidence type="ECO:0000256" key="3">
    <source>
        <dbReference type="ARBA" id="ARBA00022729"/>
    </source>
</evidence>
<keyword evidence="4 7" id="KW-1133">Transmembrane helix</keyword>
<dbReference type="EMBL" id="JBGFUD010003107">
    <property type="protein sequence ID" value="MFH4978348.1"/>
    <property type="molecule type" value="Genomic_DNA"/>
</dbReference>
<keyword evidence="3" id="KW-0732">Signal</keyword>
<feature type="transmembrane region" description="Helical" evidence="7">
    <location>
        <begin position="101"/>
        <end position="120"/>
    </location>
</feature>
<evidence type="ECO:0000259" key="8">
    <source>
        <dbReference type="Pfam" id="PF09335"/>
    </source>
</evidence>
<evidence type="ECO:0000256" key="1">
    <source>
        <dbReference type="ARBA" id="ARBA00004141"/>
    </source>
</evidence>
<evidence type="ECO:0000256" key="6">
    <source>
        <dbReference type="ARBA" id="ARBA00025797"/>
    </source>
</evidence>
<comment type="subcellular location">
    <subcellularLocation>
        <location evidence="1">Membrane</location>
        <topology evidence="1">Multi-pass membrane protein</topology>
    </subcellularLocation>
</comment>
<dbReference type="Pfam" id="PF09335">
    <property type="entry name" value="VTT_dom"/>
    <property type="match status" value="1"/>
</dbReference>
<feature type="transmembrane region" description="Helical" evidence="7">
    <location>
        <begin position="180"/>
        <end position="201"/>
    </location>
</feature>
<name>A0ABD6EEG7_9BILA</name>
<comment type="similarity">
    <text evidence="6">Belongs to the TMEM41 family.</text>
</comment>
<evidence type="ECO:0000256" key="2">
    <source>
        <dbReference type="ARBA" id="ARBA00022692"/>
    </source>
</evidence>